<evidence type="ECO:0000313" key="2">
    <source>
        <dbReference type="Proteomes" id="UP000886501"/>
    </source>
</evidence>
<reference evidence="1" key="1">
    <citation type="submission" date="2019-10" db="EMBL/GenBank/DDBJ databases">
        <authorList>
            <consortium name="DOE Joint Genome Institute"/>
            <person name="Kuo A."/>
            <person name="Miyauchi S."/>
            <person name="Kiss E."/>
            <person name="Drula E."/>
            <person name="Kohler A."/>
            <person name="Sanchez-Garcia M."/>
            <person name="Andreopoulos B."/>
            <person name="Barry K.W."/>
            <person name="Bonito G."/>
            <person name="Buee M."/>
            <person name="Carver A."/>
            <person name="Chen C."/>
            <person name="Cichocki N."/>
            <person name="Clum A."/>
            <person name="Culley D."/>
            <person name="Crous P.W."/>
            <person name="Fauchery L."/>
            <person name="Girlanda M."/>
            <person name="Hayes R."/>
            <person name="Keri Z."/>
            <person name="Labutti K."/>
            <person name="Lipzen A."/>
            <person name="Lombard V."/>
            <person name="Magnuson J."/>
            <person name="Maillard F."/>
            <person name="Morin E."/>
            <person name="Murat C."/>
            <person name="Nolan M."/>
            <person name="Ohm R."/>
            <person name="Pangilinan J."/>
            <person name="Pereira M."/>
            <person name="Perotto S."/>
            <person name="Peter M."/>
            <person name="Riley R."/>
            <person name="Sitrit Y."/>
            <person name="Stielow B."/>
            <person name="Szollosi G."/>
            <person name="Zifcakova L."/>
            <person name="Stursova M."/>
            <person name="Spatafora J.W."/>
            <person name="Tedersoo L."/>
            <person name="Vaario L.-M."/>
            <person name="Yamada A."/>
            <person name="Yan M."/>
            <person name="Wang P."/>
            <person name="Xu J."/>
            <person name="Bruns T."/>
            <person name="Baldrian P."/>
            <person name="Vilgalys R."/>
            <person name="Henrissat B."/>
            <person name="Grigoriev I.V."/>
            <person name="Hibbett D."/>
            <person name="Nagy L.G."/>
            <person name="Martin F.M."/>
        </authorList>
    </citation>
    <scope>NUCLEOTIDE SEQUENCE</scope>
    <source>
        <strain evidence="1">P2</strain>
    </source>
</reference>
<gene>
    <name evidence="1" type="ORF">BDM02DRAFT_3118464</name>
</gene>
<keyword evidence="2" id="KW-1185">Reference proteome</keyword>
<comment type="caution">
    <text evidence="1">The sequence shown here is derived from an EMBL/GenBank/DDBJ whole genome shotgun (WGS) entry which is preliminary data.</text>
</comment>
<sequence>MFPFNSPSPPRIEFDYDDPDDYMYPSYDPFEEDLEFDYKIYEDADEALAVIDHRSQRKRYMVGLFPGVNESFLQRDSIPYEHFATTKHKCLDRSSLHPSDVRCCPHWYRCEKPDVTDGDRELETTRILILNLNYSVVWDEACSAVDKQVTVIYDSERLKSILRGFGATKMTIYCPADMQDYPYAVVDFPDIAQSRAAFQQLQGRCLGYSGRHLRVQHAPLYDYTFGGRHTISEDTRDIVVVSLEPDWLRPVQVPQQELDEDSSPTGSPQKNRYSRMVVTKYGRRIQIPYNLC</sequence>
<reference evidence="1" key="2">
    <citation type="journal article" date="2020" name="Nat. Commun.">
        <title>Large-scale genome sequencing of mycorrhizal fungi provides insights into the early evolution of symbiotic traits.</title>
        <authorList>
            <person name="Miyauchi S."/>
            <person name="Kiss E."/>
            <person name="Kuo A."/>
            <person name="Drula E."/>
            <person name="Kohler A."/>
            <person name="Sanchez-Garcia M."/>
            <person name="Morin E."/>
            <person name="Andreopoulos B."/>
            <person name="Barry K.W."/>
            <person name="Bonito G."/>
            <person name="Buee M."/>
            <person name="Carver A."/>
            <person name="Chen C."/>
            <person name="Cichocki N."/>
            <person name="Clum A."/>
            <person name="Culley D."/>
            <person name="Crous P.W."/>
            <person name="Fauchery L."/>
            <person name="Girlanda M."/>
            <person name="Hayes R.D."/>
            <person name="Keri Z."/>
            <person name="LaButti K."/>
            <person name="Lipzen A."/>
            <person name="Lombard V."/>
            <person name="Magnuson J."/>
            <person name="Maillard F."/>
            <person name="Murat C."/>
            <person name="Nolan M."/>
            <person name="Ohm R.A."/>
            <person name="Pangilinan J."/>
            <person name="Pereira M.F."/>
            <person name="Perotto S."/>
            <person name="Peter M."/>
            <person name="Pfister S."/>
            <person name="Riley R."/>
            <person name="Sitrit Y."/>
            <person name="Stielow J.B."/>
            <person name="Szollosi G."/>
            <person name="Zifcakova L."/>
            <person name="Stursova M."/>
            <person name="Spatafora J.W."/>
            <person name="Tedersoo L."/>
            <person name="Vaario L.M."/>
            <person name="Yamada A."/>
            <person name="Yan M."/>
            <person name="Wang P."/>
            <person name="Xu J."/>
            <person name="Bruns T."/>
            <person name="Baldrian P."/>
            <person name="Vilgalys R."/>
            <person name="Dunand C."/>
            <person name="Henrissat B."/>
            <person name="Grigoriev I.V."/>
            <person name="Hibbett D."/>
            <person name="Nagy L.G."/>
            <person name="Martin F.M."/>
        </authorList>
    </citation>
    <scope>NUCLEOTIDE SEQUENCE</scope>
    <source>
        <strain evidence="1">P2</strain>
    </source>
</reference>
<protein>
    <submittedName>
        <fullName evidence="1">Uncharacterized protein</fullName>
    </submittedName>
</protein>
<name>A0ACB6ZAF3_THEGA</name>
<dbReference type="Proteomes" id="UP000886501">
    <property type="component" value="Unassembled WGS sequence"/>
</dbReference>
<accession>A0ACB6ZAF3</accession>
<organism evidence="1 2">
    <name type="scientific">Thelephora ganbajun</name>
    <name type="common">Ganba fungus</name>
    <dbReference type="NCBI Taxonomy" id="370292"/>
    <lineage>
        <taxon>Eukaryota</taxon>
        <taxon>Fungi</taxon>
        <taxon>Dikarya</taxon>
        <taxon>Basidiomycota</taxon>
        <taxon>Agaricomycotina</taxon>
        <taxon>Agaricomycetes</taxon>
        <taxon>Thelephorales</taxon>
        <taxon>Thelephoraceae</taxon>
        <taxon>Thelephora</taxon>
    </lineage>
</organism>
<dbReference type="EMBL" id="MU118055">
    <property type="protein sequence ID" value="KAF9646532.1"/>
    <property type="molecule type" value="Genomic_DNA"/>
</dbReference>
<proteinExistence type="predicted"/>
<evidence type="ECO:0000313" key="1">
    <source>
        <dbReference type="EMBL" id="KAF9646532.1"/>
    </source>
</evidence>